<protein>
    <recommendedName>
        <fullName evidence="4">Lipase modulator</fullName>
    </recommendedName>
</protein>
<keyword evidence="1" id="KW-0812">Transmembrane</keyword>
<evidence type="ECO:0000256" key="1">
    <source>
        <dbReference type="SAM" id="Phobius"/>
    </source>
</evidence>
<dbReference type="OrthoDB" id="9151601at2"/>
<evidence type="ECO:0008006" key="4">
    <source>
        <dbReference type="Google" id="ProtNLM"/>
    </source>
</evidence>
<sequence>MGAPTRWVTAVVGGALAVAAWLWSGLNDADLERPQALAGETPKHAAAPAAGLAALSTAASAPRGPEVFERWLENESSLRGITLDGAWDVDSEGRLKPTLALRRRFDQLLSLAGEATVDEIAAYIGHDVNQLAGSSAAAQVQGLWQRYVELQQYRFTVQPDMRDRGTWANALAERQQVRRRLLGEVAAKAFFADEEAMLQTTIAAAPGAAGFQSIDKSTLSPQAAQRLSQEEAAWADWERRLADARREQASLSARVELSPQQRDEALLRYVGQRFNASEMVRVKALLQL</sequence>
<feature type="transmembrane region" description="Helical" evidence="1">
    <location>
        <begin position="7"/>
        <end position="26"/>
    </location>
</feature>
<dbReference type="SUPFAM" id="SSF158855">
    <property type="entry name" value="Lipase chaperone-like"/>
    <property type="match status" value="1"/>
</dbReference>
<comment type="caution">
    <text evidence="2">The sequence shown here is derived from an EMBL/GenBank/DDBJ whole genome shotgun (WGS) entry which is preliminary data.</text>
</comment>
<proteinExistence type="predicted"/>
<keyword evidence="1" id="KW-1133">Transmembrane helix</keyword>
<reference evidence="2 3" key="1">
    <citation type="submission" date="2018-08" db="EMBL/GenBank/DDBJ databases">
        <authorList>
            <person name="Khan S.A."/>
            <person name="Jeon C.O."/>
            <person name="Chun B.H."/>
            <person name="Jeong S.E."/>
        </authorList>
    </citation>
    <scope>NUCLEOTIDE SEQUENCE [LARGE SCALE GENOMIC DNA]</scope>
    <source>
        <strain evidence="2 3">S-16</strain>
    </source>
</reference>
<dbReference type="RefSeq" id="WP_161974793.1">
    <property type="nucleotide sequence ID" value="NZ_QUSW01000011.1"/>
</dbReference>
<accession>A0A3N7JJ09</accession>
<reference evidence="2 3" key="2">
    <citation type="submission" date="2018-12" db="EMBL/GenBank/DDBJ databases">
        <title>Rhizobacter gummiphilus sp. nov., a rubber-degrading bacterium isolated from the soil of a botanical garden in Japan.</title>
        <authorList>
            <person name="Shunsuke S.S."/>
        </authorList>
    </citation>
    <scope>NUCLEOTIDE SEQUENCE [LARGE SCALE GENOMIC DNA]</scope>
    <source>
        <strain evidence="2 3">S-16</strain>
    </source>
</reference>
<dbReference type="EMBL" id="QUSW01000011">
    <property type="protein sequence ID" value="RQP21419.1"/>
    <property type="molecule type" value="Genomic_DNA"/>
</dbReference>
<dbReference type="AlphaFoldDB" id="A0A3N7JJ09"/>
<name>A0A3N7JJ09_9BURK</name>
<organism evidence="2 3">
    <name type="scientific">Piscinibacter terrae</name>
    <dbReference type="NCBI Taxonomy" id="2496871"/>
    <lineage>
        <taxon>Bacteria</taxon>
        <taxon>Pseudomonadati</taxon>
        <taxon>Pseudomonadota</taxon>
        <taxon>Betaproteobacteria</taxon>
        <taxon>Burkholderiales</taxon>
        <taxon>Sphaerotilaceae</taxon>
        <taxon>Piscinibacter</taxon>
    </lineage>
</organism>
<keyword evidence="1" id="KW-0472">Membrane</keyword>
<evidence type="ECO:0000313" key="3">
    <source>
        <dbReference type="Proteomes" id="UP000267464"/>
    </source>
</evidence>
<evidence type="ECO:0000313" key="2">
    <source>
        <dbReference type="EMBL" id="RQP21419.1"/>
    </source>
</evidence>
<gene>
    <name evidence="2" type="ORF">DZC73_28490</name>
</gene>
<dbReference type="Proteomes" id="UP000267464">
    <property type="component" value="Unassembled WGS sequence"/>
</dbReference>
<keyword evidence="3" id="KW-1185">Reference proteome</keyword>